<gene>
    <name evidence="2" type="ORF">HGP28_03440</name>
</gene>
<reference evidence="2 3" key="1">
    <citation type="submission" date="2020-04" db="EMBL/GenBank/DDBJ databases">
        <title>Vibrio sp. SM6, a novel species isolated from seawater.</title>
        <authorList>
            <person name="Wang X."/>
        </authorList>
    </citation>
    <scope>NUCLEOTIDE SEQUENCE [LARGE SCALE GENOMIC DNA]</scope>
    <source>
        <strain evidence="2 3">SM6</strain>
    </source>
</reference>
<feature type="compositionally biased region" description="Basic residues" evidence="1">
    <location>
        <begin position="51"/>
        <end position="66"/>
    </location>
</feature>
<evidence type="ECO:0000313" key="3">
    <source>
        <dbReference type="Proteomes" id="UP000535589"/>
    </source>
</evidence>
<evidence type="ECO:0000256" key="1">
    <source>
        <dbReference type="SAM" id="MobiDB-lite"/>
    </source>
</evidence>
<comment type="caution">
    <text evidence="2">The sequence shown here is derived from an EMBL/GenBank/DDBJ whole genome shotgun (WGS) entry which is preliminary data.</text>
</comment>
<sequence length="82" mass="9632">MAQQKTKVSTHEKMDKLYDDPDDKHNKDHLEYRAHEPSHGRHLHGGVNSHRGTHHHHKTVHHHHHYYGPVTIVQSSQDSDEE</sequence>
<accession>A0A7X8TNE2</accession>
<dbReference type="Proteomes" id="UP000535589">
    <property type="component" value="Unassembled WGS sequence"/>
</dbReference>
<organism evidence="2 3">
    <name type="scientific">Vibrio agarilyticus</name>
    <dbReference type="NCBI Taxonomy" id="2726741"/>
    <lineage>
        <taxon>Bacteria</taxon>
        <taxon>Pseudomonadati</taxon>
        <taxon>Pseudomonadota</taxon>
        <taxon>Gammaproteobacteria</taxon>
        <taxon>Vibrionales</taxon>
        <taxon>Vibrionaceae</taxon>
        <taxon>Vibrio</taxon>
    </lineage>
</organism>
<dbReference type="AlphaFoldDB" id="A0A7X8TNE2"/>
<keyword evidence="3" id="KW-1185">Reference proteome</keyword>
<feature type="region of interest" description="Disordered" evidence="1">
    <location>
        <begin position="1"/>
        <end position="67"/>
    </location>
</feature>
<proteinExistence type="predicted"/>
<evidence type="ECO:0000313" key="2">
    <source>
        <dbReference type="EMBL" id="NLS11943.1"/>
    </source>
</evidence>
<dbReference type="EMBL" id="JABAIK010000002">
    <property type="protein sequence ID" value="NLS11943.1"/>
    <property type="molecule type" value="Genomic_DNA"/>
</dbReference>
<name>A0A7X8TNE2_9VIBR</name>
<feature type="compositionally biased region" description="Basic and acidic residues" evidence="1">
    <location>
        <begin position="9"/>
        <end position="39"/>
    </location>
</feature>
<protein>
    <submittedName>
        <fullName evidence="2">Uncharacterized protein</fullName>
    </submittedName>
</protein>
<dbReference type="RefSeq" id="WP_168835033.1">
    <property type="nucleotide sequence ID" value="NZ_JABAIK010000002.1"/>
</dbReference>